<keyword evidence="4" id="KW-1185">Reference proteome</keyword>
<feature type="compositionally biased region" description="Basic and acidic residues" evidence="1">
    <location>
        <begin position="221"/>
        <end position="239"/>
    </location>
</feature>
<feature type="domain" description="TRADD-like N-terminal" evidence="2">
    <location>
        <begin position="50"/>
        <end position="111"/>
    </location>
</feature>
<dbReference type="Pfam" id="PF20694">
    <property type="entry name" value="TRADD-like_N"/>
    <property type="match status" value="2"/>
</dbReference>
<feature type="domain" description="TRADD-like N-terminal" evidence="2">
    <location>
        <begin position="352"/>
        <end position="417"/>
    </location>
</feature>
<organism evidence="3 4">
    <name type="scientific">Desmophyllum pertusum</name>
    <dbReference type="NCBI Taxonomy" id="174260"/>
    <lineage>
        <taxon>Eukaryota</taxon>
        <taxon>Metazoa</taxon>
        <taxon>Cnidaria</taxon>
        <taxon>Anthozoa</taxon>
        <taxon>Hexacorallia</taxon>
        <taxon>Scleractinia</taxon>
        <taxon>Caryophylliina</taxon>
        <taxon>Caryophylliidae</taxon>
        <taxon>Desmophyllum</taxon>
    </lineage>
</organism>
<protein>
    <submittedName>
        <fullName evidence="3">CCR4-NOT transcription complex subunit 6-like</fullName>
        <ecNumber evidence="3">3.1.13.4</ecNumber>
    </submittedName>
</protein>
<feature type="region of interest" description="Disordered" evidence="1">
    <location>
        <begin position="209"/>
        <end position="239"/>
    </location>
</feature>
<gene>
    <name evidence="3" type="primary">CNOT6L_8</name>
    <name evidence="3" type="ORF">OS493_025306</name>
</gene>
<comment type="caution">
    <text evidence="3">The sequence shown here is derived from an EMBL/GenBank/DDBJ whole genome shotgun (WGS) entry which is preliminary data.</text>
</comment>
<keyword evidence="3" id="KW-0378">Hydrolase</keyword>
<dbReference type="OrthoDB" id="5988257at2759"/>
<name>A0A9W9ZAS5_9CNID</name>
<sequence length="535" mass="59959">QSVGIVSSLKRAAACLKGAVKWVCNYRTIAGGLLVVGSTLALRSCSSPEEFIDAFNKVVLVASSKLVEISEGSLCFTVQAETPSALKELWNIYKNGTLQNRLQEFLVTEEIKQLASGEDIEVTVYMDEQEYKQAYLDLMLLETQVPDVNEEEQPAGRCRRNSDSFLCFKPNEDEVASMKLKHAENQLNFERQVHAEEVMKLKKEVAEAGNKSALGTEGLETVERPRERRRRNSDSDFHCKTRYDEIGESKKESEISPGEEAKYLDSEKLAFVQNYLQNIPETHSMTTETSDSGIRTLGEPSNIEMQDITSKAVALASSVGNKLIGVLNIKTVFKVVAGGITVVSISEVLSRWSTFDQLVTAFNSCVLPAGTGLVQLTEGCVCLTVRAETLSALTTLWNLYQDGTLETRLYNFFVTDEIRELAGGEEVEVNVTIEEQEYEKACLEFINEAQEAASFGDGGRIRRNSDSAVYCRPMEELPLSKLERIETELKVCKERIAVMEKEIEIFSQTWRHAVLRKRQPFSNKHSKDGKVRMLF</sequence>
<evidence type="ECO:0000259" key="2">
    <source>
        <dbReference type="Pfam" id="PF20694"/>
    </source>
</evidence>
<evidence type="ECO:0000256" key="1">
    <source>
        <dbReference type="SAM" id="MobiDB-lite"/>
    </source>
</evidence>
<dbReference type="EMBL" id="MU826370">
    <property type="protein sequence ID" value="KAJ7377990.1"/>
    <property type="molecule type" value="Genomic_DNA"/>
</dbReference>
<evidence type="ECO:0000313" key="4">
    <source>
        <dbReference type="Proteomes" id="UP001163046"/>
    </source>
</evidence>
<dbReference type="GO" id="GO:0004535">
    <property type="term" value="F:poly(A)-specific ribonuclease activity"/>
    <property type="evidence" value="ECO:0007669"/>
    <property type="project" value="UniProtKB-EC"/>
</dbReference>
<dbReference type="AlphaFoldDB" id="A0A9W9ZAS5"/>
<evidence type="ECO:0000313" key="3">
    <source>
        <dbReference type="EMBL" id="KAJ7377990.1"/>
    </source>
</evidence>
<accession>A0A9W9ZAS5</accession>
<dbReference type="Proteomes" id="UP001163046">
    <property type="component" value="Unassembled WGS sequence"/>
</dbReference>
<feature type="non-terminal residue" evidence="3">
    <location>
        <position position="535"/>
    </location>
</feature>
<reference evidence="3" key="1">
    <citation type="submission" date="2023-01" db="EMBL/GenBank/DDBJ databases">
        <title>Genome assembly of the deep-sea coral Lophelia pertusa.</title>
        <authorList>
            <person name="Herrera S."/>
            <person name="Cordes E."/>
        </authorList>
    </citation>
    <scope>NUCLEOTIDE SEQUENCE</scope>
    <source>
        <strain evidence="3">USNM1676648</strain>
        <tissue evidence="3">Polyp</tissue>
    </source>
</reference>
<proteinExistence type="predicted"/>
<dbReference type="EC" id="3.1.13.4" evidence="3"/>
<dbReference type="InterPro" id="IPR049341">
    <property type="entry name" value="TRADD-like_N"/>
</dbReference>